<organism evidence="2">
    <name type="scientific">Streptomyces sp. R33</name>
    <dbReference type="NCBI Taxonomy" id="3238629"/>
    <lineage>
        <taxon>Bacteria</taxon>
        <taxon>Bacillati</taxon>
        <taxon>Actinomycetota</taxon>
        <taxon>Actinomycetes</taxon>
        <taxon>Kitasatosporales</taxon>
        <taxon>Streptomycetaceae</taxon>
        <taxon>Streptomyces</taxon>
    </lineage>
</organism>
<dbReference type="RefSeq" id="WP_369776568.1">
    <property type="nucleotide sequence ID" value="NZ_CP165727.1"/>
</dbReference>
<proteinExistence type="predicted"/>
<dbReference type="EMBL" id="CP165727">
    <property type="protein sequence ID" value="XDV61832.1"/>
    <property type="molecule type" value="Genomic_DNA"/>
</dbReference>
<dbReference type="AlphaFoldDB" id="A0AB39XVP0"/>
<gene>
    <name evidence="2" type="ORF">AB5J51_02185</name>
</gene>
<accession>A0AB39XVP0</accession>
<feature type="region of interest" description="Disordered" evidence="1">
    <location>
        <begin position="34"/>
        <end position="61"/>
    </location>
</feature>
<name>A0AB39XVP0_9ACTN</name>
<evidence type="ECO:0000313" key="2">
    <source>
        <dbReference type="EMBL" id="XDV61832.1"/>
    </source>
</evidence>
<evidence type="ECO:0000256" key="1">
    <source>
        <dbReference type="SAM" id="MobiDB-lite"/>
    </source>
</evidence>
<protein>
    <submittedName>
        <fullName evidence="2">Uncharacterized protein</fullName>
    </submittedName>
</protein>
<sequence length="61" mass="6381">MGSPTRDWPIAVLAKYGHTGIQMRDSLTSTSPVRYTAGAAPGPRSTNASPVWSEAGAYDDG</sequence>
<reference evidence="2" key="1">
    <citation type="submission" date="2024-08" db="EMBL/GenBank/DDBJ databases">
        <authorList>
            <person name="Yu S.T."/>
        </authorList>
    </citation>
    <scope>NUCLEOTIDE SEQUENCE</scope>
    <source>
        <strain evidence="2">R33</strain>
    </source>
</reference>